<dbReference type="Proteomes" id="UP000279833">
    <property type="component" value="Unassembled WGS sequence"/>
</dbReference>
<dbReference type="AlphaFoldDB" id="A0A183KCG5"/>
<evidence type="ECO:0000313" key="3">
    <source>
        <dbReference type="WBParaSite" id="SCUD_0001270801-mRNA-1"/>
    </source>
</evidence>
<dbReference type="WBParaSite" id="SCUD_0001270801-mRNA-1">
    <property type="protein sequence ID" value="SCUD_0001270801-mRNA-1"/>
    <property type="gene ID" value="SCUD_0001270801"/>
</dbReference>
<reference evidence="3" key="1">
    <citation type="submission" date="2016-06" db="UniProtKB">
        <authorList>
            <consortium name="WormBaseParasite"/>
        </authorList>
    </citation>
    <scope>IDENTIFICATION</scope>
</reference>
<keyword evidence="2" id="KW-1185">Reference proteome</keyword>
<sequence>MYLVDICKLVDVEVVSTTCKSPSYLNCDELIDRGVQLLTASYLSLCNQCTHALETSERNNSDGDDWFRNMD</sequence>
<evidence type="ECO:0000313" key="2">
    <source>
        <dbReference type="Proteomes" id="UP000279833"/>
    </source>
</evidence>
<reference evidence="1 2" key="2">
    <citation type="submission" date="2018-11" db="EMBL/GenBank/DDBJ databases">
        <authorList>
            <consortium name="Pathogen Informatics"/>
        </authorList>
    </citation>
    <scope>NUCLEOTIDE SEQUENCE [LARGE SCALE GENOMIC DNA]</scope>
    <source>
        <strain evidence="1">Dakar</strain>
        <strain evidence="2">Dakar, Senegal</strain>
    </source>
</reference>
<name>A0A183KCG5_9TREM</name>
<proteinExistence type="predicted"/>
<evidence type="ECO:0000313" key="1">
    <source>
        <dbReference type="EMBL" id="VDP49819.1"/>
    </source>
</evidence>
<organism evidence="3">
    <name type="scientific">Schistosoma curassoni</name>
    <dbReference type="NCBI Taxonomy" id="6186"/>
    <lineage>
        <taxon>Eukaryota</taxon>
        <taxon>Metazoa</taxon>
        <taxon>Spiralia</taxon>
        <taxon>Lophotrochozoa</taxon>
        <taxon>Platyhelminthes</taxon>
        <taxon>Trematoda</taxon>
        <taxon>Digenea</taxon>
        <taxon>Strigeidida</taxon>
        <taxon>Schistosomatoidea</taxon>
        <taxon>Schistosomatidae</taxon>
        <taxon>Schistosoma</taxon>
    </lineage>
</organism>
<protein>
    <submittedName>
        <fullName evidence="3">DUF3475 domain-containing protein</fullName>
    </submittedName>
</protein>
<dbReference type="EMBL" id="UZAK01035317">
    <property type="protein sequence ID" value="VDP49819.1"/>
    <property type="molecule type" value="Genomic_DNA"/>
</dbReference>
<accession>A0A183KCG5</accession>
<gene>
    <name evidence="1" type="ORF">SCUD_LOCUS12705</name>
</gene>